<sequence>DQPRRRWRPCHRPASNLIAGHPLSSSSLLVPGLGFSLFERRRQLPETATTPLPRQPPYRNLHPPSVRAAKITVLTRLLLARQRGTIAPPTRFISTGHRHSNLY</sequence>
<dbReference type="AlphaFoldDB" id="A0AAQ3MDA9"/>
<protein>
    <submittedName>
        <fullName evidence="1">Uncharacterized protein</fullName>
    </submittedName>
</protein>
<proteinExistence type="predicted"/>
<reference evidence="1 2" key="1">
    <citation type="journal article" date="2023" name="Life. Sci Alliance">
        <title>Evolutionary insights into 3D genome organization and epigenetic landscape of Vigna mungo.</title>
        <authorList>
            <person name="Junaid A."/>
            <person name="Singh B."/>
            <person name="Bhatia S."/>
        </authorList>
    </citation>
    <scope>NUCLEOTIDE SEQUENCE [LARGE SCALE GENOMIC DNA]</scope>
    <source>
        <strain evidence="1">Urdbean</strain>
    </source>
</reference>
<feature type="non-terminal residue" evidence="1">
    <location>
        <position position="1"/>
    </location>
</feature>
<keyword evidence="1" id="KW-0150">Chloroplast</keyword>
<keyword evidence="1" id="KW-0934">Plastid</keyword>
<organism evidence="1 2">
    <name type="scientific">Vigna mungo</name>
    <name type="common">Black gram</name>
    <name type="synonym">Phaseolus mungo</name>
    <dbReference type="NCBI Taxonomy" id="3915"/>
    <lineage>
        <taxon>Eukaryota</taxon>
        <taxon>Viridiplantae</taxon>
        <taxon>Streptophyta</taxon>
        <taxon>Embryophyta</taxon>
        <taxon>Tracheophyta</taxon>
        <taxon>Spermatophyta</taxon>
        <taxon>Magnoliopsida</taxon>
        <taxon>eudicotyledons</taxon>
        <taxon>Gunneridae</taxon>
        <taxon>Pentapetalae</taxon>
        <taxon>rosids</taxon>
        <taxon>fabids</taxon>
        <taxon>Fabales</taxon>
        <taxon>Fabaceae</taxon>
        <taxon>Papilionoideae</taxon>
        <taxon>50 kb inversion clade</taxon>
        <taxon>NPAAA clade</taxon>
        <taxon>indigoferoid/millettioid clade</taxon>
        <taxon>Phaseoleae</taxon>
        <taxon>Vigna</taxon>
    </lineage>
</organism>
<evidence type="ECO:0000313" key="1">
    <source>
        <dbReference type="EMBL" id="WVY89072.1"/>
    </source>
</evidence>
<gene>
    <name evidence="1" type="ORF">V8G54_037923</name>
</gene>
<accession>A0AAQ3MDA9</accession>
<geneLocation type="chloroplast" evidence="1"/>
<feature type="non-terminal residue" evidence="1">
    <location>
        <position position="103"/>
    </location>
</feature>
<evidence type="ECO:0000313" key="2">
    <source>
        <dbReference type="Proteomes" id="UP001374535"/>
    </source>
</evidence>
<name>A0AAQ3MDA9_VIGMU</name>
<dbReference type="EMBL" id="CP144689">
    <property type="protein sequence ID" value="WVY89072.1"/>
    <property type="molecule type" value="Genomic_DNA"/>
</dbReference>
<keyword evidence="2" id="KW-1185">Reference proteome</keyword>
<dbReference type="Proteomes" id="UP001374535">
    <property type="component" value="Chloroplast Pltd"/>
</dbReference>